<name>A0A418VKB3_RHOPL</name>
<evidence type="ECO:0000256" key="3">
    <source>
        <dbReference type="ARBA" id="ARBA00022723"/>
    </source>
</evidence>
<evidence type="ECO:0000256" key="4">
    <source>
        <dbReference type="ARBA" id="ARBA00022982"/>
    </source>
</evidence>
<dbReference type="PIRSF" id="PIRSF000027">
    <property type="entry name" value="Cytc_c_prime"/>
    <property type="match status" value="1"/>
</dbReference>
<dbReference type="SUPFAM" id="SSF47175">
    <property type="entry name" value="Cytochromes"/>
    <property type="match status" value="1"/>
</dbReference>
<accession>A0A418VKB3</accession>
<evidence type="ECO:0000313" key="9">
    <source>
        <dbReference type="EMBL" id="RJF76554.1"/>
    </source>
</evidence>
<dbReference type="GO" id="GO:0020037">
    <property type="term" value="F:heme binding"/>
    <property type="evidence" value="ECO:0007669"/>
    <property type="project" value="InterPro"/>
</dbReference>
<comment type="caution">
    <text evidence="9">The sequence shown here is derived from an EMBL/GenBank/DDBJ whole genome shotgun (WGS) entry which is preliminary data.</text>
</comment>
<dbReference type="GO" id="GO:0009055">
    <property type="term" value="F:electron transfer activity"/>
    <property type="evidence" value="ECO:0007669"/>
    <property type="project" value="InterPro"/>
</dbReference>
<proteinExistence type="predicted"/>
<keyword evidence="3 6" id="KW-0479">Metal-binding</keyword>
<protein>
    <submittedName>
        <fullName evidence="9">Cytochrome c</fullName>
    </submittedName>
</protein>
<dbReference type="InterPro" id="IPR010980">
    <property type="entry name" value="Cyt_c/b562"/>
</dbReference>
<dbReference type="GO" id="GO:0042597">
    <property type="term" value="C:periplasmic space"/>
    <property type="evidence" value="ECO:0007669"/>
    <property type="project" value="InterPro"/>
</dbReference>
<feature type="binding site" description="axial binding residue" evidence="6">
    <location>
        <position position="141"/>
    </location>
    <ligand>
        <name>heme c</name>
        <dbReference type="ChEBI" id="CHEBI:61717"/>
    </ligand>
    <ligandPart>
        <name>Fe</name>
        <dbReference type="ChEBI" id="CHEBI:18248"/>
    </ligandPart>
</feature>
<dbReference type="PROSITE" id="PS51009">
    <property type="entry name" value="CYTCII"/>
    <property type="match status" value="1"/>
</dbReference>
<evidence type="ECO:0000256" key="7">
    <source>
        <dbReference type="PIRSR" id="PIRSR000027-2"/>
    </source>
</evidence>
<dbReference type="Pfam" id="PF01322">
    <property type="entry name" value="Cytochrom_C_2"/>
    <property type="match status" value="1"/>
</dbReference>
<keyword evidence="8" id="KW-0732">Signal</keyword>
<feature type="binding site" description="covalent" evidence="7">
    <location>
        <position position="137"/>
    </location>
    <ligand>
        <name>heme c</name>
        <dbReference type="ChEBI" id="CHEBI:61717"/>
    </ligand>
</feature>
<feature type="chain" id="PRO_5019267431" evidence="8">
    <location>
        <begin position="21"/>
        <end position="149"/>
    </location>
</feature>
<feature type="binding site" description="covalent" evidence="7">
    <location>
        <position position="140"/>
    </location>
    <ligand>
        <name>heme c</name>
        <dbReference type="ChEBI" id="CHEBI:61717"/>
    </ligand>
</feature>
<dbReference type="Gene3D" id="1.20.120.10">
    <property type="entry name" value="Cytochrome c/b562"/>
    <property type="match status" value="1"/>
</dbReference>
<sequence>MLRTVVVAGTLLISASAVFAQQSVVDKTQKLMKDNGRNIMQLSAMAKGEKPYDQATVDAALKQFDETAKDLPKQFPESVKGLKATDSKYSASPKIWEERAKFDAEIATFAKAVNDAKANVKNLDTLKASFPAIGKSCGSCHEGFRLKDG</sequence>
<gene>
    <name evidence="9" type="ORF">D4Q52_05260</name>
</gene>
<evidence type="ECO:0000256" key="2">
    <source>
        <dbReference type="ARBA" id="ARBA00022617"/>
    </source>
</evidence>
<evidence type="ECO:0000256" key="6">
    <source>
        <dbReference type="PIRSR" id="PIRSR000027-1"/>
    </source>
</evidence>
<dbReference type="Proteomes" id="UP000285523">
    <property type="component" value="Unassembled WGS sequence"/>
</dbReference>
<feature type="signal peptide" evidence="8">
    <location>
        <begin position="1"/>
        <end position="20"/>
    </location>
</feature>
<dbReference type="GO" id="GO:0005506">
    <property type="term" value="F:iron ion binding"/>
    <property type="evidence" value="ECO:0007669"/>
    <property type="project" value="InterPro"/>
</dbReference>
<keyword evidence="2 7" id="KW-0349">Heme</keyword>
<keyword evidence="4" id="KW-0249">Electron transport</keyword>
<dbReference type="InterPro" id="IPR012127">
    <property type="entry name" value="Cyt_c_prime"/>
</dbReference>
<dbReference type="EMBL" id="QYYD01000004">
    <property type="protein sequence ID" value="RJF76554.1"/>
    <property type="molecule type" value="Genomic_DNA"/>
</dbReference>
<evidence type="ECO:0000256" key="1">
    <source>
        <dbReference type="ARBA" id="ARBA00022448"/>
    </source>
</evidence>
<reference evidence="9 10" key="1">
    <citation type="submission" date="2018-09" db="EMBL/GenBank/DDBJ databases">
        <title>Draft genome sequence of Rhodopseudomonas palustris 2.1.18.</title>
        <authorList>
            <person name="Robertson S.L."/>
            <person name="Meyer T.E."/>
            <person name="Kyndt J.A."/>
        </authorList>
    </citation>
    <scope>NUCLEOTIDE SEQUENCE [LARGE SCALE GENOMIC DNA]</scope>
    <source>
        <strain evidence="9 10">2.1.18</strain>
    </source>
</reference>
<evidence type="ECO:0000256" key="5">
    <source>
        <dbReference type="ARBA" id="ARBA00023004"/>
    </source>
</evidence>
<comment type="PTM">
    <text evidence="7">Binds 1 heme group per subunit.</text>
</comment>
<dbReference type="AlphaFoldDB" id="A0A418VKB3"/>
<dbReference type="OrthoDB" id="9811729at2"/>
<dbReference type="GO" id="GO:0022900">
    <property type="term" value="P:electron transport chain"/>
    <property type="evidence" value="ECO:0007669"/>
    <property type="project" value="InterPro"/>
</dbReference>
<evidence type="ECO:0000313" key="10">
    <source>
        <dbReference type="Proteomes" id="UP000285523"/>
    </source>
</evidence>
<evidence type="ECO:0000256" key="8">
    <source>
        <dbReference type="SAM" id="SignalP"/>
    </source>
</evidence>
<keyword evidence="1" id="KW-0813">Transport</keyword>
<organism evidence="9 10">
    <name type="scientific">Rhodopseudomonas palustris</name>
    <dbReference type="NCBI Taxonomy" id="1076"/>
    <lineage>
        <taxon>Bacteria</taxon>
        <taxon>Pseudomonadati</taxon>
        <taxon>Pseudomonadota</taxon>
        <taxon>Alphaproteobacteria</taxon>
        <taxon>Hyphomicrobiales</taxon>
        <taxon>Nitrobacteraceae</taxon>
        <taxon>Rhodopseudomonas</taxon>
    </lineage>
</organism>
<dbReference type="InterPro" id="IPR002321">
    <property type="entry name" value="Cyt_c_II"/>
</dbReference>
<keyword evidence="5 6" id="KW-0408">Iron</keyword>
<dbReference type="RefSeq" id="WP_119855500.1">
    <property type="nucleotide sequence ID" value="NZ_QYYD01000004.1"/>
</dbReference>